<dbReference type="AlphaFoldDB" id="A0A510DTZ3"/>
<protein>
    <submittedName>
        <fullName evidence="1">Uncharacterized protein</fullName>
    </submittedName>
</protein>
<accession>A0A510DTZ3</accession>
<dbReference type="EMBL" id="AP018930">
    <property type="protein sequence ID" value="BBG26420.1"/>
    <property type="molecule type" value="Genomic_DNA"/>
</dbReference>
<reference evidence="4" key="1">
    <citation type="submission" date="2018-09" db="EMBL/GenBank/DDBJ databases">
        <title>Complete Genome Sequencing of Sulfolobus sp. JCM 16834.</title>
        <authorList>
            <person name="Kato S."/>
            <person name="Itoh T."/>
            <person name="Ohkuma M."/>
        </authorList>
    </citation>
    <scope>NUCLEOTIDE SEQUENCE [LARGE SCALE GENOMIC DNA]</scope>
    <source>
        <strain evidence="4">IC-007</strain>
    </source>
</reference>
<name>A0A510DTZ3_9CREN</name>
<evidence type="ECO:0000313" key="3">
    <source>
        <dbReference type="Proteomes" id="UP000322983"/>
    </source>
</evidence>
<evidence type="ECO:0000313" key="2">
    <source>
        <dbReference type="EMBL" id="BBG26420.1"/>
    </source>
</evidence>
<keyword evidence="3" id="KW-1185">Reference proteome</keyword>
<accession>A0A510E2W9</accession>
<evidence type="ECO:0000313" key="4">
    <source>
        <dbReference type="Proteomes" id="UP000325030"/>
    </source>
</evidence>
<dbReference type="Proteomes" id="UP000322983">
    <property type="component" value="Chromosome"/>
</dbReference>
<reference evidence="1 3" key="2">
    <citation type="journal article" date="2020" name="Int. J. Syst. Evol. Microbiol.">
        <title>Sulfuracidifex tepidarius gen. nov., sp. nov. and transfer of Sulfolobus metallicus Huber and Stetter 1992 to the genus Sulfuracidifex as Sulfuracidifex metallicus comb. nov.</title>
        <authorList>
            <person name="Itoh T."/>
            <person name="Miura T."/>
            <person name="Sakai H.D."/>
            <person name="Kato S."/>
            <person name="Ohkuma M."/>
            <person name="Takashina T."/>
        </authorList>
    </citation>
    <scope>NUCLEOTIDE SEQUENCE [LARGE SCALE GENOMIC DNA]</scope>
    <source>
        <strain evidence="1 3">IC-006</strain>
        <strain evidence="2">IC-007</strain>
    </source>
</reference>
<gene>
    <name evidence="1" type="ORF">IC006_0959</name>
    <name evidence="2" type="ORF">IC007_0928</name>
</gene>
<proteinExistence type="predicted"/>
<dbReference type="EMBL" id="AP018929">
    <property type="protein sequence ID" value="BBG23671.1"/>
    <property type="molecule type" value="Genomic_DNA"/>
</dbReference>
<sequence>MTGSDKVTDARGMTSPSVMLLTLLKRGMKLKRPQPFLCSARLLVQFMEKAKFERP</sequence>
<dbReference type="KEGG" id="step:IC006_0959"/>
<organism evidence="1 3">
    <name type="scientific">Sulfuracidifex tepidarius</name>
    <dbReference type="NCBI Taxonomy" id="1294262"/>
    <lineage>
        <taxon>Archaea</taxon>
        <taxon>Thermoproteota</taxon>
        <taxon>Thermoprotei</taxon>
        <taxon>Sulfolobales</taxon>
        <taxon>Sulfolobaceae</taxon>
        <taxon>Sulfuracidifex</taxon>
    </lineage>
</organism>
<evidence type="ECO:0000313" key="1">
    <source>
        <dbReference type="EMBL" id="BBG23671.1"/>
    </source>
</evidence>
<dbReference type="Proteomes" id="UP000325030">
    <property type="component" value="Chromosome"/>
</dbReference>